<feature type="chain" id="PRO_5045371712" evidence="2">
    <location>
        <begin position="24"/>
        <end position="181"/>
    </location>
</feature>
<evidence type="ECO:0000256" key="2">
    <source>
        <dbReference type="SAM" id="SignalP"/>
    </source>
</evidence>
<feature type="signal peptide" evidence="2">
    <location>
        <begin position="1"/>
        <end position="23"/>
    </location>
</feature>
<dbReference type="RefSeq" id="WP_267538955.1">
    <property type="nucleotide sequence ID" value="NZ_JAPNKA010000001.1"/>
</dbReference>
<evidence type="ECO:0000256" key="1">
    <source>
        <dbReference type="SAM" id="Phobius"/>
    </source>
</evidence>
<organism evidence="3 4">
    <name type="scientific">Archangium lansingense</name>
    <dbReference type="NCBI Taxonomy" id="2995310"/>
    <lineage>
        <taxon>Bacteria</taxon>
        <taxon>Pseudomonadati</taxon>
        <taxon>Myxococcota</taxon>
        <taxon>Myxococcia</taxon>
        <taxon>Myxococcales</taxon>
        <taxon>Cystobacterineae</taxon>
        <taxon>Archangiaceae</taxon>
        <taxon>Archangium</taxon>
    </lineage>
</organism>
<dbReference type="EMBL" id="JAPNKA010000001">
    <property type="protein sequence ID" value="MCY1080283.1"/>
    <property type="molecule type" value="Genomic_DNA"/>
</dbReference>
<feature type="transmembrane region" description="Helical" evidence="1">
    <location>
        <begin position="141"/>
        <end position="159"/>
    </location>
</feature>
<gene>
    <name evidence="3" type="ORF">OV287_38110</name>
</gene>
<dbReference type="Proteomes" id="UP001207654">
    <property type="component" value="Unassembled WGS sequence"/>
</dbReference>
<keyword evidence="1" id="KW-0812">Transmembrane</keyword>
<proteinExistence type="predicted"/>
<sequence>MRRLSLSSLAVLTLLALSTPALAEPSDNTGAGSVTAHLVAQAQEAAPAVSQPEAIPPDTATPSEVQLGEVVKLFAQAVSSKNWGLLACALVLGVVYAVRRFGSSRVTWLRTDWAGIFLAVLTAAVLQLSTALAAGTPLTPSLVLGILLTAAGASGLFSWGAKLKAASSAAGVRRPVGHAAS</sequence>
<keyword evidence="2" id="KW-0732">Signal</keyword>
<name>A0ABT4AF25_9BACT</name>
<protein>
    <submittedName>
        <fullName evidence="3">Uncharacterized protein</fullName>
    </submittedName>
</protein>
<feature type="transmembrane region" description="Helical" evidence="1">
    <location>
        <begin position="83"/>
        <end position="101"/>
    </location>
</feature>
<keyword evidence="4" id="KW-1185">Reference proteome</keyword>
<keyword evidence="1" id="KW-0472">Membrane</keyword>
<accession>A0ABT4AF25</accession>
<keyword evidence="1" id="KW-1133">Transmembrane helix</keyword>
<evidence type="ECO:0000313" key="3">
    <source>
        <dbReference type="EMBL" id="MCY1080283.1"/>
    </source>
</evidence>
<feature type="transmembrane region" description="Helical" evidence="1">
    <location>
        <begin position="113"/>
        <end position="135"/>
    </location>
</feature>
<evidence type="ECO:0000313" key="4">
    <source>
        <dbReference type="Proteomes" id="UP001207654"/>
    </source>
</evidence>
<comment type="caution">
    <text evidence="3">The sequence shown here is derived from an EMBL/GenBank/DDBJ whole genome shotgun (WGS) entry which is preliminary data.</text>
</comment>
<reference evidence="3 4" key="1">
    <citation type="submission" date="2022-11" db="EMBL/GenBank/DDBJ databases">
        <title>Minimal conservation of predation-associated metabolite biosynthetic gene clusters underscores biosynthetic potential of Myxococcota including descriptions for ten novel species: Archangium lansinium sp. nov., Myxococcus landrumus sp. nov., Nannocystis bai.</title>
        <authorList>
            <person name="Ahearne A."/>
            <person name="Stevens C."/>
            <person name="Phillips K."/>
        </authorList>
    </citation>
    <scope>NUCLEOTIDE SEQUENCE [LARGE SCALE GENOMIC DNA]</scope>
    <source>
        <strain evidence="3 4">MIWBW</strain>
    </source>
</reference>